<dbReference type="Proteomes" id="UP001188597">
    <property type="component" value="Unassembled WGS sequence"/>
</dbReference>
<protein>
    <recommendedName>
        <fullName evidence="1">Retrotransposon gag domain-containing protein</fullName>
    </recommendedName>
</protein>
<reference evidence="2" key="1">
    <citation type="submission" date="2022-12" db="EMBL/GenBank/DDBJ databases">
        <title>Draft genome assemblies for two species of Escallonia (Escalloniales).</title>
        <authorList>
            <person name="Chanderbali A."/>
            <person name="Dervinis C."/>
            <person name="Anghel I."/>
            <person name="Soltis D."/>
            <person name="Soltis P."/>
            <person name="Zapata F."/>
        </authorList>
    </citation>
    <scope>NUCLEOTIDE SEQUENCE</scope>
    <source>
        <strain evidence="2">UCBG64.0493</strain>
        <tissue evidence="2">Leaf</tissue>
    </source>
</reference>
<organism evidence="2 3">
    <name type="scientific">Escallonia herrerae</name>
    <dbReference type="NCBI Taxonomy" id="1293975"/>
    <lineage>
        <taxon>Eukaryota</taxon>
        <taxon>Viridiplantae</taxon>
        <taxon>Streptophyta</taxon>
        <taxon>Embryophyta</taxon>
        <taxon>Tracheophyta</taxon>
        <taxon>Spermatophyta</taxon>
        <taxon>Magnoliopsida</taxon>
        <taxon>eudicotyledons</taxon>
        <taxon>Gunneridae</taxon>
        <taxon>Pentapetalae</taxon>
        <taxon>asterids</taxon>
        <taxon>campanulids</taxon>
        <taxon>Escalloniales</taxon>
        <taxon>Escalloniaceae</taxon>
        <taxon>Escallonia</taxon>
    </lineage>
</organism>
<dbReference type="InterPro" id="IPR005162">
    <property type="entry name" value="Retrotrans_gag_dom"/>
</dbReference>
<evidence type="ECO:0000313" key="3">
    <source>
        <dbReference type="Proteomes" id="UP001188597"/>
    </source>
</evidence>
<dbReference type="EMBL" id="JAVXUP010001953">
    <property type="protein sequence ID" value="KAK3006745.1"/>
    <property type="molecule type" value="Genomic_DNA"/>
</dbReference>
<feature type="domain" description="Retrotransposon gag" evidence="1">
    <location>
        <begin position="68"/>
        <end position="158"/>
    </location>
</feature>
<evidence type="ECO:0000259" key="1">
    <source>
        <dbReference type="Pfam" id="PF03732"/>
    </source>
</evidence>
<evidence type="ECO:0000313" key="2">
    <source>
        <dbReference type="EMBL" id="KAK3006745.1"/>
    </source>
</evidence>
<accession>A0AA88VDQ0</accession>
<comment type="caution">
    <text evidence="2">The sequence shown here is derived from an EMBL/GenBank/DDBJ whole genome shotgun (WGS) entry which is preliminary data.</text>
</comment>
<dbReference type="Pfam" id="PF03732">
    <property type="entry name" value="Retrotrans_gag"/>
    <property type="match status" value="1"/>
</dbReference>
<name>A0AA88VDQ0_9ASTE</name>
<proteinExistence type="predicted"/>
<dbReference type="AlphaFoldDB" id="A0AA88VDQ0"/>
<keyword evidence="3" id="KW-1185">Reference proteome</keyword>
<sequence>MERETRDRWITSFGTWSEELDDLIEERVAYFTKWEVQRHKDLKGQVTELQEELASSIDIDDDNKKVQMTVMYLTYTIALWWRRRYTDGFDVKTWEKFKRELQRQFYSESAEDMMMINLRRLRQKGSIRKYVNEYSALMLKIPEMSERQRLCFFINGLLQLVATEL</sequence>
<gene>
    <name evidence="2" type="ORF">RJ639_017557</name>
</gene>